<protein>
    <submittedName>
        <fullName evidence="1">Uncharacterized protein</fullName>
    </submittedName>
</protein>
<gene>
    <name evidence="2" type="ORF">BRAA05T22279Z</name>
    <name evidence="1" type="ORF">BRAPAZ1V2_A05P40680.2</name>
</gene>
<dbReference type="Proteomes" id="UP000694005">
    <property type="component" value="Chromosome A05"/>
</dbReference>
<dbReference type="Gramene" id="A05p40680.2_BraZ1">
    <property type="protein sequence ID" value="A05p40680.2_BraZ1.CDS"/>
    <property type="gene ID" value="A05g40680.2_BraZ1"/>
</dbReference>
<feature type="non-terminal residue" evidence="2">
    <location>
        <position position="1"/>
    </location>
</feature>
<dbReference type="EMBL" id="LS974621">
    <property type="protein sequence ID" value="CAG7877547.1"/>
    <property type="molecule type" value="Genomic_DNA"/>
</dbReference>
<evidence type="ECO:0000313" key="2">
    <source>
        <dbReference type="EMBL" id="VDC72565.1"/>
    </source>
</evidence>
<proteinExistence type="predicted"/>
<accession>A0A3P5Z9D0</accession>
<reference evidence="2" key="1">
    <citation type="submission" date="2018-11" db="EMBL/GenBank/DDBJ databases">
        <authorList>
            <consortium name="Genoscope - CEA"/>
            <person name="William W."/>
        </authorList>
    </citation>
    <scope>NUCLEOTIDE SEQUENCE</scope>
</reference>
<feature type="non-terminal residue" evidence="2">
    <location>
        <position position="74"/>
    </location>
</feature>
<dbReference type="EMBL" id="LR031570">
    <property type="protein sequence ID" value="VDC72565.1"/>
    <property type="molecule type" value="Genomic_DNA"/>
</dbReference>
<sequence>MNEGIQSTVGWIIRYENVVYKGATQATGKRVRNPLEIILENDCIKAIDILNGKTLHFSFHNWIREIRWWVTRFD</sequence>
<name>A0A3P5Z9D0_BRACM</name>
<dbReference type="AlphaFoldDB" id="A0A3P5Z9D0"/>
<evidence type="ECO:0000313" key="1">
    <source>
        <dbReference type="EMBL" id="CAG7877547.1"/>
    </source>
</evidence>
<organism evidence="2">
    <name type="scientific">Brassica campestris</name>
    <name type="common">Field mustard</name>
    <dbReference type="NCBI Taxonomy" id="3711"/>
    <lineage>
        <taxon>Eukaryota</taxon>
        <taxon>Viridiplantae</taxon>
        <taxon>Streptophyta</taxon>
        <taxon>Embryophyta</taxon>
        <taxon>Tracheophyta</taxon>
        <taxon>Spermatophyta</taxon>
        <taxon>Magnoliopsida</taxon>
        <taxon>eudicotyledons</taxon>
        <taxon>Gunneridae</taxon>
        <taxon>Pentapetalae</taxon>
        <taxon>rosids</taxon>
        <taxon>malvids</taxon>
        <taxon>Brassicales</taxon>
        <taxon>Brassicaceae</taxon>
        <taxon>Brassiceae</taxon>
        <taxon>Brassica</taxon>
    </lineage>
</organism>